<evidence type="ECO:0000313" key="3">
    <source>
        <dbReference type="Proteomes" id="UP001596282"/>
    </source>
</evidence>
<reference evidence="3" key="1">
    <citation type="journal article" date="2019" name="Int. J. Syst. Evol. Microbiol.">
        <title>The Global Catalogue of Microorganisms (GCM) 10K type strain sequencing project: providing services to taxonomists for standard genome sequencing and annotation.</title>
        <authorList>
            <consortium name="The Broad Institute Genomics Platform"/>
            <consortium name="The Broad Institute Genome Sequencing Center for Infectious Disease"/>
            <person name="Wu L."/>
            <person name="Ma J."/>
        </authorList>
    </citation>
    <scope>NUCLEOTIDE SEQUENCE [LARGE SCALE GENOMIC DNA]</scope>
    <source>
        <strain evidence="3">CCM 8933</strain>
    </source>
</reference>
<organism evidence="2 3">
    <name type="scientific">Lactiplantibacillus daowaiensis</name>
    <dbReference type="NCBI Taxonomy" id="2559918"/>
    <lineage>
        <taxon>Bacteria</taxon>
        <taxon>Bacillati</taxon>
        <taxon>Bacillota</taxon>
        <taxon>Bacilli</taxon>
        <taxon>Lactobacillales</taxon>
        <taxon>Lactobacillaceae</taxon>
        <taxon>Lactiplantibacillus</taxon>
    </lineage>
</organism>
<dbReference type="EMBL" id="JBHSSC010000009">
    <property type="protein sequence ID" value="MFC6180341.1"/>
    <property type="molecule type" value="Genomic_DNA"/>
</dbReference>
<dbReference type="Proteomes" id="UP001596282">
    <property type="component" value="Unassembled WGS sequence"/>
</dbReference>
<accession>A0ABW1RY24</accession>
<keyword evidence="3" id="KW-1185">Reference proteome</keyword>
<evidence type="ECO:0000256" key="1">
    <source>
        <dbReference type="SAM" id="MobiDB-lite"/>
    </source>
</evidence>
<proteinExistence type="predicted"/>
<protein>
    <submittedName>
        <fullName evidence="2">Phage capsid protein</fullName>
    </submittedName>
</protein>
<name>A0ABW1RY24_9LACO</name>
<sequence length="358" mass="38714">MSTISGTITDLEANFIPEVWLDWVYERITETNNFFRSGILANDPILGNQLLSRGLFVTIPHTAHIDTTIEPQDWNNKHDITTSGMDSFTENDVKMTDAQSFGNSDYDDMVTGAKTLAQITSQFTDYWSVVDTQRLLQVLNATFLNTDIATAKSFGVGSEKDFAALDFVKAMARMGDVASGKPTQMAVNSGTYNYLVAQNLIDFLQPSEGAMPIGTYNGLTIVQDDQVPLTKDGKTCAYLYGSGAVNYGVATPINGVTTDRDNLKQGGISAITHKRVTTMHVAGTAADMTIEDDPTKWKSDLKDGTKALYKAADDVRKIGIIKYGFTIDKGFVVPGVNTTDTATTTPSGTTPSGTTATK</sequence>
<evidence type="ECO:0000313" key="2">
    <source>
        <dbReference type="EMBL" id="MFC6180341.1"/>
    </source>
</evidence>
<feature type="region of interest" description="Disordered" evidence="1">
    <location>
        <begin position="339"/>
        <end position="358"/>
    </location>
</feature>
<comment type="caution">
    <text evidence="2">The sequence shown here is derived from an EMBL/GenBank/DDBJ whole genome shotgun (WGS) entry which is preliminary data.</text>
</comment>
<gene>
    <name evidence="2" type="ORF">ACFP5Y_03795</name>
</gene>
<dbReference type="RefSeq" id="WP_137627715.1">
    <property type="nucleotide sequence ID" value="NZ_BJDJ01000003.1"/>
</dbReference>